<sequence length="252" mass="28634">MGWGMAHFLDTFSKLISMLSLFLLELNWKELFLGHEEWSFLLEIILRTMIMFLAIIIGLRILGKRGVKQLSIFELVVIIGLGSAAGDPMFNKDVGIISSILVFIVIILLYSIVTFFIGRSKKFEKLVEGSSICLIKDGEFAIENFKKENLGSDEFFAELRLKGVSQLGQIETAIEEISGEISVFYYEDKDVKYGLPIMPDSLKNPLKIIHKESQYSCIFCGHTEFKTEGNTAHCPKCKKDDWIEASNKRRIT</sequence>
<evidence type="ECO:0000259" key="8">
    <source>
        <dbReference type="Pfam" id="PF04239"/>
    </source>
</evidence>
<dbReference type="PANTHER" id="PTHR34582">
    <property type="entry name" value="UPF0702 TRANSMEMBRANE PROTEIN YCAP"/>
    <property type="match status" value="1"/>
</dbReference>
<protein>
    <submittedName>
        <fullName evidence="9">DUF421 domain-containing protein</fullName>
    </submittedName>
</protein>
<dbReference type="InterPro" id="IPR023090">
    <property type="entry name" value="UPF0702_alpha/beta_dom_sf"/>
</dbReference>
<dbReference type="EMBL" id="BJYI01000003">
    <property type="protein sequence ID" value="GEN70654.1"/>
    <property type="molecule type" value="Genomic_DNA"/>
</dbReference>
<keyword evidence="5 7" id="KW-1133">Transmembrane helix</keyword>
<evidence type="ECO:0000256" key="7">
    <source>
        <dbReference type="SAM" id="Phobius"/>
    </source>
</evidence>
<dbReference type="InterPro" id="IPR007353">
    <property type="entry name" value="DUF421"/>
</dbReference>
<organism evidence="9 10">
    <name type="scientific">Chryseobacterium lathyri</name>
    <dbReference type="NCBI Taxonomy" id="395933"/>
    <lineage>
        <taxon>Bacteria</taxon>
        <taxon>Pseudomonadati</taxon>
        <taxon>Bacteroidota</taxon>
        <taxon>Flavobacteriia</taxon>
        <taxon>Flavobacteriales</taxon>
        <taxon>Weeksellaceae</taxon>
        <taxon>Chryseobacterium group</taxon>
        <taxon>Chryseobacterium</taxon>
    </lineage>
</organism>
<evidence type="ECO:0000256" key="3">
    <source>
        <dbReference type="ARBA" id="ARBA00022475"/>
    </source>
</evidence>
<gene>
    <name evidence="9" type="ORF">CLA01_07260</name>
</gene>
<dbReference type="Pfam" id="PF04239">
    <property type="entry name" value="DUF421"/>
    <property type="match status" value="1"/>
</dbReference>
<evidence type="ECO:0000256" key="5">
    <source>
        <dbReference type="ARBA" id="ARBA00022989"/>
    </source>
</evidence>
<comment type="similarity">
    <text evidence="2">Belongs to the UPF0702 family.</text>
</comment>
<keyword evidence="6 7" id="KW-0472">Membrane</keyword>
<comment type="caution">
    <text evidence="9">The sequence shown here is derived from an EMBL/GenBank/DDBJ whole genome shotgun (WGS) entry which is preliminary data.</text>
</comment>
<comment type="subcellular location">
    <subcellularLocation>
        <location evidence="1">Cell membrane</location>
        <topology evidence="1">Multi-pass membrane protein</topology>
    </subcellularLocation>
</comment>
<dbReference type="GO" id="GO:0005886">
    <property type="term" value="C:plasma membrane"/>
    <property type="evidence" value="ECO:0007669"/>
    <property type="project" value="UniProtKB-SubCell"/>
</dbReference>
<feature type="transmembrane region" description="Helical" evidence="7">
    <location>
        <begin position="70"/>
        <end position="90"/>
    </location>
</feature>
<evidence type="ECO:0000256" key="4">
    <source>
        <dbReference type="ARBA" id="ARBA00022692"/>
    </source>
</evidence>
<evidence type="ECO:0000256" key="1">
    <source>
        <dbReference type="ARBA" id="ARBA00004651"/>
    </source>
</evidence>
<dbReference type="Gene3D" id="3.30.240.20">
    <property type="entry name" value="bsu07140 like domains"/>
    <property type="match status" value="1"/>
</dbReference>
<evidence type="ECO:0000313" key="10">
    <source>
        <dbReference type="Proteomes" id="UP000321150"/>
    </source>
</evidence>
<name>A0A511Y644_9FLAO</name>
<reference evidence="9 10" key="1">
    <citation type="submission" date="2019-07" db="EMBL/GenBank/DDBJ databases">
        <title>Whole genome shotgun sequence of Chryseobacterium lathyri NBRC 105250.</title>
        <authorList>
            <person name="Hosoyama A."/>
            <person name="Uohara A."/>
            <person name="Ohji S."/>
            <person name="Ichikawa N."/>
        </authorList>
    </citation>
    <scope>NUCLEOTIDE SEQUENCE [LARGE SCALE GENOMIC DNA]</scope>
    <source>
        <strain evidence="9 10">NBRC 105250</strain>
    </source>
</reference>
<evidence type="ECO:0000256" key="2">
    <source>
        <dbReference type="ARBA" id="ARBA00006448"/>
    </source>
</evidence>
<feature type="transmembrane region" description="Helical" evidence="7">
    <location>
        <begin position="96"/>
        <end position="117"/>
    </location>
</feature>
<keyword evidence="3" id="KW-1003">Cell membrane</keyword>
<proteinExistence type="inferred from homology"/>
<feature type="domain" description="YetF C-terminal" evidence="8">
    <location>
        <begin position="119"/>
        <end position="213"/>
    </location>
</feature>
<dbReference type="Proteomes" id="UP000321150">
    <property type="component" value="Unassembled WGS sequence"/>
</dbReference>
<evidence type="ECO:0000256" key="6">
    <source>
        <dbReference type="ARBA" id="ARBA00023136"/>
    </source>
</evidence>
<dbReference type="AlphaFoldDB" id="A0A511Y644"/>
<dbReference type="PANTHER" id="PTHR34582:SF6">
    <property type="entry name" value="UPF0702 TRANSMEMBRANE PROTEIN YCAP"/>
    <property type="match status" value="1"/>
</dbReference>
<keyword evidence="4 7" id="KW-0812">Transmembrane</keyword>
<accession>A0A511Y644</accession>
<feature type="transmembrane region" description="Helical" evidence="7">
    <location>
        <begin position="44"/>
        <end position="63"/>
    </location>
</feature>
<evidence type="ECO:0000313" key="9">
    <source>
        <dbReference type="EMBL" id="GEN70654.1"/>
    </source>
</evidence>